<gene>
    <name evidence="1" type="ORF">MML48_2g00007948</name>
</gene>
<organism evidence="1 2">
    <name type="scientific">Holotrichia oblita</name>
    <name type="common">Chafer beetle</name>
    <dbReference type="NCBI Taxonomy" id="644536"/>
    <lineage>
        <taxon>Eukaryota</taxon>
        <taxon>Metazoa</taxon>
        <taxon>Ecdysozoa</taxon>
        <taxon>Arthropoda</taxon>
        <taxon>Hexapoda</taxon>
        <taxon>Insecta</taxon>
        <taxon>Pterygota</taxon>
        <taxon>Neoptera</taxon>
        <taxon>Endopterygota</taxon>
        <taxon>Coleoptera</taxon>
        <taxon>Polyphaga</taxon>
        <taxon>Scarabaeiformia</taxon>
        <taxon>Scarabaeidae</taxon>
        <taxon>Melolonthinae</taxon>
        <taxon>Holotrichia</taxon>
    </lineage>
</organism>
<name>A0ACB9TIJ0_HOLOL</name>
<dbReference type="Proteomes" id="UP001056778">
    <property type="component" value="Chromosome 2"/>
</dbReference>
<sequence>MDKEEAEKSVDCVTDQEREYAQNALNEFNETSYANCLQNINKLENRTYDFKVAHNKAVVEYYKSDSRKPINSRRR</sequence>
<evidence type="ECO:0000313" key="1">
    <source>
        <dbReference type="EMBL" id="KAI4466616.1"/>
    </source>
</evidence>
<keyword evidence="2" id="KW-1185">Reference proteome</keyword>
<comment type="caution">
    <text evidence="1">The sequence shown here is derived from an EMBL/GenBank/DDBJ whole genome shotgun (WGS) entry which is preliminary data.</text>
</comment>
<reference evidence="1" key="1">
    <citation type="submission" date="2022-04" db="EMBL/GenBank/DDBJ databases">
        <title>Chromosome-scale genome assembly of Holotrichia oblita Faldermann.</title>
        <authorList>
            <person name="Rongchong L."/>
        </authorList>
    </citation>
    <scope>NUCLEOTIDE SEQUENCE</scope>
    <source>
        <strain evidence="1">81SQS9</strain>
    </source>
</reference>
<evidence type="ECO:0000313" key="2">
    <source>
        <dbReference type="Proteomes" id="UP001056778"/>
    </source>
</evidence>
<protein>
    <submittedName>
        <fullName evidence="1">Ccr4-not transcription complex subunit 10</fullName>
    </submittedName>
</protein>
<proteinExistence type="predicted"/>
<accession>A0ACB9TIJ0</accession>
<dbReference type="EMBL" id="CM043016">
    <property type="protein sequence ID" value="KAI4466616.1"/>
    <property type="molecule type" value="Genomic_DNA"/>
</dbReference>